<evidence type="ECO:0000256" key="1">
    <source>
        <dbReference type="SAM" id="Phobius"/>
    </source>
</evidence>
<feature type="transmembrane region" description="Helical" evidence="1">
    <location>
        <begin position="6"/>
        <end position="28"/>
    </location>
</feature>
<dbReference type="Proteomes" id="UP000093898">
    <property type="component" value="Unassembled WGS sequence"/>
</dbReference>
<keyword evidence="1" id="KW-0812">Transmembrane</keyword>
<sequence>MEAATLAWTIAAAVLAGLSLIAAIVIGVRAERIAKKNTILATERSIVKWQVERKTPDTPGVFRVMNVGRDVAYEVTVEAWDSHDYATETVGSLLPYTPNGTVEYVEITLAHRSSEGPDMEAAREGVPIPIAVPRPSAGAPSFIGDLIAASDSSYEDMVNTNVRMQVQVEVSWRSEGGRWSTESIQTG</sequence>
<dbReference type="AlphaFoldDB" id="A0A1A3GZ13"/>
<dbReference type="OrthoDB" id="4638861at2"/>
<keyword evidence="1" id="KW-1133">Transmembrane helix</keyword>
<proteinExistence type="predicted"/>
<keyword evidence="1" id="KW-0472">Membrane</keyword>
<gene>
    <name evidence="2" type="ORF">A5630_23560</name>
</gene>
<evidence type="ECO:0000313" key="3">
    <source>
        <dbReference type="Proteomes" id="UP000093898"/>
    </source>
</evidence>
<name>A0A1A3GZ13_MYCMU</name>
<reference evidence="2 3" key="1">
    <citation type="submission" date="2016-06" db="EMBL/GenBank/DDBJ databases">
        <authorList>
            <person name="Kjaerup R.B."/>
            <person name="Dalgaard T.S."/>
            <person name="Juul-Madsen H.R."/>
        </authorList>
    </citation>
    <scope>NUCLEOTIDE SEQUENCE [LARGE SCALE GENOMIC DNA]</scope>
    <source>
        <strain evidence="2 3">1127319.6</strain>
    </source>
</reference>
<protein>
    <submittedName>
        <fullName evidence="2">Uncharacterized protein</fullName>
    </submittedName>
</protein>
<dbReference type="EMBL" id="LZLC01000140">
    <property type="protein sequence ID" value="OBJ41045.1"/>
    <property type="molecule type" value="Genomic_DNA"/>
</dbReference>
<accession>A0A1A3GZ13</accession>
<evidence type="ECO:0000313" key="2">
    <source>
        <dbReference type="EMBL" id="OBJ41045.1"/>
    </source>
</evidence>
<dbReference type="RefSeq" id="WP_064981762.1">
    <property type="nucleotide sequence ID" value="NZ_LZLC01000140.1"/>
</dbReference>
<organism evidence="2 3">
    <name type="scientific">Mycolicibacterium mucogenicum</name>
    <name type="common">Mycobacterium mucogenicum</name>
    <dbReference type="NCBI Taxonomy" id="56689"/>
    <lineage>
        <taxon>Bacteria</taxon>
        <taxon>Bacillati</taxon>
        <taxon>Actinomycetota</taxon>
        <taxon>Actinomycetes</taxon>
        <taxon>Mycobacteriales</taxon>
        <taxon>Mycobacteriaceae</taxon>
        <taxon>Mycolicibacterium</taxon>
    </lineage>
</organism>
<comment type="caution">
    <text evidence="2">The sequence shown here is derived from an EMBL/GenBank/DDBJ whole genome shotgun (WGS) entry which is preliminary data.</text>
</comment>